<name>A0ABX9BUE1_9BURK</name>
<gene>
    <name evidence="1" type="ORF">RB24_26125</name>
</gene>
<evidence type="ECO:0000313" key="2">
    <source>
        <dbReference type="Proteomes" id="UP000248631"/>
    </source>
</evidence>
<dbReference type="InterPro" id="IPR036397">
    <property type="entry name" value="RNaseH_sf"/>
</dbReference>
<keyword evidence="2" id="KW-1185">Reference proteome</keyword>
<dbReference type="SUPFAM" id="SSF53098">
    <property type="entry name" value="Ribonuclease H-like"/>
    <property type="match status" value="1"/>
</dbReference>
<protein>
    <submittedName>
        <fullName evidence="1">Uncharacterized protein</fullName>
    </submittedName>
</protein>
<proteinExistence type="predicted"/>
<organism evidence="1 2">
    <name type="scientific">Herbaspirillum rubrisubalbicans</name>
    <dbReference type="NCBI Taxonomy" id="80842"/>
    <lineage>
        <taxon>Bacteria</taxon>
        <taxon>Pseudomonadati</taxon>
        <taxon>Pseudomonadota</taxon>
        <taxon>Betaproteobacteria</taxon>
        <taxon>Burkholderiales</taxon>
        <taxon>Oxalobacteraceae</taxon>
        <taxon>Herbaspirillum</taxon>
    </lineage>
</organism>
<dbReference type="EMBL" id="JUGD01000047">
    <property type="protein sequence ID" value="RAM61255.1"/>
    <property type="molecule type" value="Genomic_DNA"/>
</dbReference>
<accession>A0ABX9BUE1</accession>
<dbReference type="Gene3D" id="3.30.420.10">
    <property type="entry name" value="Ribonuclease H-like superfamily/Ribonuclease H"/>
    <property type="match status" value="1"/>
</dbReference>
<comment type="caution">
    <text evidence="1">The sequence shown here is derived from an EMBL/GenBank/DDBJ whole genome shotgun (WGS) entry which is preliminary data.</text>
</comment>
<dbReference type="Proteomes" id="UP000248631">
    <property type="component" value="Unassembled WGS sequence"/>
</dbReference>
<sequence>MAIKIFIDTEFTDFIDPQLISIGLVSEFGEEFYAEVPYQLAACSEFVRDTVIPMLGMELAAQVSQDELYSRISNWLRIVRRKDEVLEICYDYQTDWDLFHKALDGRIPTWCKPRLVADRINELLRFDYHEKNALPEHHALHDARANCYAFRELPPQSSERD</sequence>
<dbReference type="RefSeq" id="WP_112070118.1">
    <property type="nucleotide sequence ID" value="NZ_JUGD01000047.1"/>
</dbReference>
<evidence type="ECO:0000313" key="1">
    <source>
        <dbReference type="EMBL" id="RAM61255.1"/>
    </source>
</evidence>
<reference evidence="1 2" key="1">
    <citation type="submission" date="2014-12" db="EMBL/GenBank/DDBJ databases">
        <title>Complete genome sequence of Herbaspirillum rubrisubalbicans Os38.</title>
        <authorList>
            <person name="Chen M."/>
            <person name="An Q."/>
        </authorList>
    </citation>
    <scope>NUCLEOTIDE SEQUENCE [LARGE SCALE GENOMIC DNA]</scope>
    <source>
        <strain evidence="1 2">Os38</strain>
    </source>
</reference>
<dbReference type="InterPro" id="IPR012337">
    <property type="entry name" value="RNaseH-like_sf"/>
</dbReference>